<feature type="transmembrane region" description="Helical" evidence="1">
    <location>
        <begin position="78"/>
        <end position="100"/>
    </location>
</feature>
<dbReference type="InterPro" id="IPR011642">
    <property type="entry name" value="Gate_dom"/>
</dbReference>
<proteinExistence type="predicted"/>
<evidence type="ECO:0000259" key="2">
    <source>
        <dbReference type="Pfam" id="PF07670"/>
    </source>
</evidence>
<gene>
    <name evidence="3" type="ORF">OESDEN_13428</name>
</gene>
<feature type="non-terminal residue" evidence="3">
    <location>
        <position position="1"/>
    </location>
</feature>
<dbReference type="GO" id="GO:0005415">
    <property type="term" value="F:nucleoside:sodium symporter activity"/>
    <property type="evidence" value="ECO:0007669"/>
    <property type="project" value="TreeGrafter"/>
</dbReference>
<name>A0A0B1SUD3_OESDE</name>
<dbReference type="EMBL" id="KN559341">
    <property type="protein sequence ID" value="KHJ86810.1"/>
    <property type="molecule type" value="Genomic_DNA"/>
</dbReference>
<sequence>LTHLQALQVLVFFSSVVSLLYYYGIIQWILSKLARVMQLTLGTTAVESLNACACVFLGQSEAALLIRPYLEKQTASELHAIMTSGFSCIAGSLFAAYVSFGACPKYLLSSTIMSAPGSLACSKIMFPEVEETQIKTTTDLELPPW</sequence>
<reference evidence="3 4" key="1">
    <citation type="submission" date="2014-03" db="EMBL/GenBank/DDBJ databases">
        <title>Draft genome of the hookworm Oesophagostomum dentatum.</title>
        <authorList>
            <person name="Mitreva M."/>
        </authorList>
    </citation>
    <scope>NUCLEOTIDE SEQUENCE [LARGE SCALE GENOMIC DNA]</scope>
    <source>
        <strain evidence="3 4">OD-Hann</strain>
    </source>
</reference>
<dbReference type="InterPro" id="IPR008276">
    <property type="entry name" value="C_nuclsd_transpt"/>
</dbReference>
<evidence type="ECO:0000256" key="1">
    <source>
        <dbReference type="SAM" id="Phobius"/>
    </source>
</evidence>
<evidence type="ECO:0000313" key="3">
    <source>
        <dbReference type="EMBL" id="KHJ86810.1"/>
    </source>
</evidence>
<dbReference type="Proteomes" id="UP000053660">
    <property type="component" value="Unassembled WGS sequence"/>
</dbReference>
<evidence type="ECO:0000313" key="4">
    <source>
        <dbReference type="Proteomes" id="UP000053660"/>
    </source>
</evidence>
<dbReference type="OrthoDB" id="6075923at2759"/>
<feature type="transmembrane region" description="Helical" evidence="1">
    <location>
        <begin position="6"/>
        <end position="24"/>
    </location>
</feature>
<keyword evidence="1" id="KW-1133">Transmembrane helix</keyword>
<protein>
    <submittedName>
        <fullName evidence="3">Transporter gate domain protein</fullName>
    </submittedName>
</protein>
<dbReference type="GO" id="GO:0005886">
    <property type="term" value="C:plasma membrane"/>
    <property type="evidence" value="ECO:0007669"/>
    <property type="project" value="TreeGrafter"/>
</dbReference>
<dbReference type="AlphaFoldDB" id="A0A0B1SUD3"/>
<dbReference type="PANTHER" id="PTHR10590:SF4">
    <property type="entry name" value="SOLUTE CARRIER FAMILY 28 MEMBER 3"/>
    <property type="match status" value="1"/>
</dbReference>
<feature type="domain" description="Nucleoside transporter/FeoB GTPase Gate" evidence="2">
    <location>
        <begin position="5"/>
        <end position="101"/>
    </location>
</feature>
<accession>A0A0B1SUD3</accession>
<dbReference type="PANTHER" id="PTHR10590">
    <property type="entry name" value="SODIUM/NUCLEOSIDE COTRANSPORTER"/>
    <property type="match status" value="1"/>
</dbReference>
<keyword evidence="4" id="KW-1185">Reference proteome</keyword>
<keyword evidence="1" id="KW-0812">Transmembrane</keyword>
<keyword evidence="1" id="KW-0472">Membrane</keyword>
<organism evidence="3 4">
    <name type="scientific">Oesophagostomum dentatum</name>
    <name type="common">Nodular worm</name>
    <dbReference type="NCBI Taxonomy" id="61180"/>
    <lineage>
        <taxon>Eukaryota</taxon>
        <taxon>Metazoa</taxon>
        <taxon>Ecdysozoa</taxon>
        <taxon>Nematoda</taxon>
        <taxon>Chromadorea</taxon>
        <taxon>Rhabditida</taxon>
        <taxon>Rhabditina</taxon>
        <taxon>Rhabditomorpha</taxon>
        <taxon>Strongyloidea</taxon>
        <taxon>Strongylidae</taxon>
        <taxon>Oesophagostomum</taxon>
    </lineage>
</organism>
<dbReference type="Pfam" id="PF07670">
    <property type="entry name" value="Gate"/>
    <property type="match status" value="1"/>
</dbReference>